<gene>
    <name evidence="1" type="ORF">S01H4_49724</name>
</gene>
<organism evidence="1">
    <name type="scientific">marine sediment metagenome</name>
    <dbReference type="NCBI Taxonomy" id="412755"/>
    <lineage>
        <taxon>unclassified sequences</taxon>
        <taxon>metagenomes</taxon>
        <taxon>ecological metagenomes</taxon>
    </lineage>
</organism>
<name>X1D0J7_9ZZZZ</name>
<feature type="non-terminal residue" evidence="1">
    <location>
        <position position="1"/>
    </location>
</feature>
<reference evidence="1" key="1">
    <citation type="journal article" date="2014" name="Front. Microbiol.">
        <title>High frequency of phylogenetically diverse reductive dehalogenase-homologous genes in deep subseafloor sedimentary metagenomes.</title>
        <authorList>
            <person name="Kawai M."/>
            <person name="Futagami T."/>
            <person name="Toyoda A."/>
            <person name="Takaki Y."/>
            <person name="Nishi S."/>
            <person name="Hori S."/>
            <person name="Arai W."/>
            <person name="Tsubouchi T."/>
            <person name="Morono Y."/>
            <person name="Uchiyama I."/>
            <person name="Ito T."/>
            <person name="Fujiyama A."/>
            <person name="Inagaki F."/>
            <person name="Takami H."/>
        </authorList>
    </citation>
    <scope>NUCLEOTIDE SEQUENCE</scope>
    <source>
        <strain evidence="1">Expedition CK06-06</strain>
    </source>
</reference>
<protein>
    <submittedName>
        <fullName evidence="1">Uncharacterized protein</fullName>
    </submittedName>
</protein>
<comment type="caution">
    <text evidence="1">The sequence shown here is derived from an EMBL/GenBank/DDBJ whole genome shotgun (WGS) entry which is preliminary data.</text>
</comment>
<accession>X1D0J7</accession>
<dbReference type="AlphaFoldDB" id="X1D0J7"/>
<evidence type="ECO:0000313" key="1">
    <source>
        <dbReference type="EMBL" id="GAH01790.1"/>
    </source>
</evidence>
<sequence length="189" mass="20720">PVTGPVQLWEQKTASDLIRWRKIGVTLQVPPAGGPVKINAEIFSDVSNLPLTDPCLPYETTDDPNGMIYTAGNYNVSQDIEIWGNDDAVLQALDAAADGDEDYHAVLIVTVIDDGGDTRYTDMERIVQIDVEDNECGAWGYMRMDVAGGGPDEQGNPTPDCYVDIQDVAEMASRWLNCSDPKEDCESYL</sequence>
<dbReference type="EMBL" id="BART01028158">
    <property type="protein sequence ID" value="GAH01790.1"/>
    <property type="molecule type" value="Genomic_DNA"/>
</dbReference>
<proteinExistence type="predicted"/>